<gene>
    <name evidence="3" type="ORF">SPIL2461_LOCUS7936</name>
</gene>
<accession>A0A812P6N1</accession>
<feature type="domain" description="Pyrrolo-quinoline quinone repeat" evidence="2">
    <location>
        <begin position="745"/>
        <end position="874"/>
    </location>
</feature>
<dbReference type="SMART" id="SM00564">
    <property type="entry name" value="PQQ"/>
    <property type="match status" value="8"/>
</dbReference>
<keyword evidence="4" id="KW-1185">Reference proteome</keyword>
<dbReference type="InterPro" id="IPR002372">
    <property type="entry name" value="PQQ_rpt_dom"/>
</dbReference>
<feature type="domain" description="Pyrrolo-quinoline quinone repeat" evidence="2">
    <location>
        <begin position="593"/>
        <end position="669"/>
    </location>
</feature>
<feature type="signal peptide" evidence="1">
    <location>
        <begin position="1"/>
        <end position="17"/>
    </location>
</feature>
<feature type="non-terminal residue" evidence="3">
    <location>
        <position position="879"/>
    </location>
</feature>
<dbReference type="InterPro" id="IPR018391">
    <property type="entry name" value="PQQ_b-propeller_rpt"/>
</dbReference>
<dbReference type="AlphaFoldDB" id="A0A812P6N1"/>
<dbReference type="InterPro" id="IPR011047">
    <property type="entry name" value="Quinoprotein_ADH-like_sf"/>
</dbReference>
<evidence type="ECO:0000259" key="2">
    <source>
        <dbReference type="Pfam" id="PF13360"/>
    </source>
</evidence>
<evidence type="ECO:0000313" key="4">
    <source>
        <dbReference type="Proteomes" id="UP000649617"/>
    </source>
</evidence>
<dbReference type="OrthoDB" id="416253at2759"/>
<evidence type="ECO:0000313" key="3">
    <source>
        <dbReference type="EMBL" id="CAE7338132.1"/>
    </source>
</evidence>
<evidence type="ECO:0000256" key="1">
    <source>
        <dbReference type="SAM" id="SignalP"/>
    </source>
</evidence>
<organism evidence="3 4">
    <name type="scientific">Symbiodinium pilosum</name>
    <name type="common">Dinoflagellate</name>
    <dbReference type="NCBI Taxonomy" id="2952"/>
    <lineage>
        <taxon>Eukaryota</taxon>
        <taxon>Sar</taxon>
        <taxon>Alveolata</taxon>
        <taxon>Dinophyceae</taxon>
        <taxon>Suessiales</taxon>
        <taxon>Symbiodiniaceae</taxon>
        <taxon>Symbiodinium</taxon>
    </lineage>
</organism>
<dbReference type="EMBL" id="CAJNIZ010012780">
    <property type="protein sequence ID" value="CAE7338132.1"/>
    <property type="molecule type" value="Genomic_DNA"/>
</dbReference>
<keyword evidence="1" id="KW-0732">Signal</keyword>
<dbReference type="InterPro" id="IPR015943">
    <property type="entry name" value="WD40/YVTN_repeat-like_dom_sf"/>
</dbReference>
<protein>
    <recommendedName>
        <fullName evidence="2">Pyrrolo-quinoline quinone repeat domain-containing protein</fullName>
    </recommendedName>
</protein>
<comment type="caution">
    <text evidence="3">The sequence shown here is derived from an EMBL/GenBank/DDBJ whole genome shotgun (WGS) entry which is preliminary data.</text>
</comment>
<sequence length="879" mass="94942">MQFVVTGLIITATVVESSIVCAPGAEDCQEAERAGFSVLQAHHLITRNHITKETEYHWASGRGNFPEYAVSIHPAPFNLSESLAWQWHHPLGRFATLTYGTAIDGDSNIYLSGADGVRKFDQNGAMLWEYESLPAEVMNAPSLYNGLVYGSDTYGYVFALEMKTGKQVWKTRVAETIGQDNGFNMVREDIALAACEHHPPSSFGAANHKIKALNASTGAELWTFEPDTPVWNFLPLFVEDDSFVFQDMTGKVYRMTLSTGILKWKAGGLNGTWTDGGAAVGPNGLVYAVNLNRKAPMFGISENSPGKLSAYNLTDGKLVWTITTPRPPNNAPAVGHVKNLPGLSVVMPVCTQVRPGATCDVQVYDAQTGGLRWVFHGPTQDALLQAGDMEGVGTVFVGNEMGKFFALRDLDGDGVTFGEGEVAFYDTKAAFAGSSSPAVAPGLLAVAAAADENWPLQPSREPASKGCYAGQADHAKWHANVHRLTNIGVILRNSSFTMQFVWAACSIVVVGGIHGTAVATEDCQDAERAGFSVLQAHHLITKDLVKKKEEHFWASGRGNFPEYAVSVYSAPFELSESFAWQWHHPLGRFATLTYGAAIDEGSNIYLSCADGVRKFDRDGTMLWEYLSLPAEVMNAPSVYNGAVYVSDTHGHVFALDMQSGERIWRTRVSATIGQDNGFNMVHAGIAISACSWREPSPNGGANHKIKALNASTGGRLWTFEPDTPVWNFLPLFVEDDSFVFQDMTGKVYRLILSTGALVWKAGGLNGTWTDGGVAVGPNGLVYAVNNNRPLRHSTTTKSEPGPGTLSAYNLTSGELVWAITTPRPPNNAPAIGRVKNVPGLSVVMPLCFQGQPGATCDVQVYDAETGGLRWVFHGPSQDG</sequence>
<dbReference type="PANTHER" id="PTHR34512">
    <property type="entry name" value="CELL SURFACE PROTEIN"/>
    <property type="match status" value="1"/>
</dbReference>
<name>A0A812P6N1_SYMPI</name>
<reference evidence="3" key="1">
    <citation type="submission" date="2021-02" db="EMBL/GenBank/DDBJ databases">
        <authorList>
            <person name="Dougan E. K."/>
            <person name="Rhodes N."/>
            <person name="Thang M."/>
            <person name="Chan C."/>
        </authorList>
    </citation>
    <scope>NUCLEOTIDE SEQUENCE</scope>
</reference>
<dbReference type="Pfam" id="PF13360">
    <property type="entry name" value="PQQ_2"/>
    <property type="match status" value="3"/>
</dbReference>
<dbReference type="Gene3D" id="2.130.10.10">
    <property type="entry name" value="YVTN repeat-like/Quinoprotein amine dehydrogenase"/>
    <property type="match status" value="4"/>
</dbReference>
<feature type="chain" id="PRO_5032689953" description="Pyrrolo-quinoline quinone repeat domain-containing protein" evidence="1">
    <location>
        <begin position="18"/>
        <end position="879"/>
    </location>
</feature>
<proteinExistence type="predicted"/>
<dbReference type="PANTHER" id="PTHR34512:SF30">
    <property type="entry name" value="OUTER MEMBRANE PROTEIN ASSEMBLY FACTOR BAMB"/>
    <property type="match status" value="1"/>
</dbReference>
<dbReference type="Proteomes" id="UP000649617">
    <property type="component" value="Unassembled WGS sequence"/>
</dbReference>
<dbReference type="SUPFAM" id="SSF50998">
    <property type="entry name" value="Quinoprotein alcohol dehydrogenase-like"/>
    <property type="match status" value="3"/>
</dbReference>
<feature type="domain" description="Pyrrolo-quinoline quinone repeat" evidence="2">
    <location>
        <begin position="116"/>
        <end position="266"/>
    </location>
</feature>